<comment type="caution">
    <text evidence="2">The sequence shown here is derived from an EMBL/GenBank/DDBJ whole genome shotgun (WGS) entry which is preliminary data.</text>
</comment>
<sequence>MSSETLRLSLFGDSLAAGVGASSTADTLGPLLIADLAAAGVAAEHRVFAVSGARSSALAGQVAAAGAWPQVAVVVVGANDLTHAVPAGQAVAELTAALRSLRGAGVEVVLVPAPDLAVVAHVPPALREFARTASADLRAAQTRAAVELGVAVADTSGASVEFARDPSMFSADRFHPSSAGYRRIAADVAPLVRAAARAVHGPR</sequence>
<dbReference type="InterPro" id="IPR013830">
    <property type="entry name" value="SGNH_hydro"/>
</dbReference>
<accession>A0ABV3P8D7</accession>
<evidence type="ECO:0000313" key="3">
    <source>
        <dbReference type="Proteomes" id="UP001555826"/>
    </source>
</evidence>
<reference evidence="2 3" key="1">
    <citation type="submission" date="2024-07" db="EMBL/GenBank/DDBJ databases">
        <authorList>
            <person name="Thanompreechachai J."/>
            <person name="Duangmal K."/>
        </authorList>
    </citation>
    <scope>NUCLEOTIDE SEQUENCE [LARGE SCALE GENOMIC DNA]</scope>
    <source>
        <strain evidence="2 3">KCTC 19886</strain>
    </source>
</reference>
<dbReference type="Pfam" id="PF13472">
    <property type="entry name" value="Lipase_GDSL_2"/>
    <property type="match status" value="1"/>
</dbReference>
<dbReference type="RefSeq" id="WP_367638571.1">
    <property type="nucleotide sequence ID" value="NZ_JBFNQN010000007.1"/>
</dbReference>
<organism evidence="2 3">
    <name type="scientific">Kineococcus endophyticus</name>
    <dbReference type="NCBI Taxonomy" id="1181883"/>
    <lineage>
        <taxon>Bacteria</taxon>
        <taxon>Bacillati</taxon>
        <taxon>Actinomycetota</taxon>
        <taxon>Actinomycetes</taxon>
        <taxon>Kineosporiales</taxon>
        <taxon>Kineosporiaceae</taxon>
        <taxon>Kineococcus</taxon>
    </lineage>
</organism>
<keyword evidence="3" id="KW-1185">Reference proteome</keyword>
<dbReference type="Proteomes" id="UP001555826">
    <property type="component" value="Unassembled WGS sequence"/>
</dbReference>
<evidence type="ECO:0000313" key="2">
    <source>
        <dbReference type="EMBL" id="MEW9265482.1"/>
    </source>
</evidence>
<keyword evidence="2" id="KW-0378">Hydrolase</keyword>
<dbReference type="GO" id="GO:0016787">
    <property type="term" value="F:hydrolase activity"/>
    <property type="evidence" value="ECO:0007669"/>
    <property type="project" value="UniProtKB-KW"/>
</dbReference>
<evidence type="ECO:0000259" key="1">
    <source>
        <dbReference type="Pfam" id="PF13472"/>
    </source>
</evidence>
<name>A0ABV3P8D7_9ACTN</name>
<feature type="domain" description="SGNH hydrolase-type esterase" evidence="1">
    <location>
        <begin position="10"/>
        <end position="183"/>
    </location>
</feature>
<gene>
    <name evidence="2" type="ORF">AB1207_12035</name>
</gene>
<dbReference type="InterPro" id="IPR036514">
    <property type="entry name" value="SGNH_hydro_sf"/>
</dbReference>
<dbReference type="SUPFAM" id="SSF52266">
    <property type="entry name" value="SGNH hydrolase"/>
    <property type="match status" value="1"/>
</dbReference>
<protein>
    <submittedName>
        <fullName evidence="2">SGNH/GDSL hydrolase family protein</fullName>
    </submittedName>
</protein>
<proteinExistence type="predicted"/>
<dbReference type="Gene3D" id="3.40.50.1110">
    <property type="entry name" value="SGNH hydrolase"/>
    <property type="match status" value="1"/>
</dbReference>
<dbReference type="EMBL" id="JBFNQN010000007">
    <property type="protein sequence ID" value="MEW9265482.1"/>
    <property type="molecule type" value="Genomic_DNA"/>
</dbReference>
<dbReference type="CDD" id="cd01836">
    <property type="entry name" value="FeeA_FeeB_like"/>
    <property type="match status" value="1"/>
</dbReference>